<dbReference type="InterPro" id="IPR036259">
    <property type="entry name" value="MFS_trans_sf"/>
</dbReference>
<feature type="transmembrane region" description="Helical" evidence="8">
    <location>
        <begin position="103"/>
        <end position="126"/>
    </location>
</feature>
<dbReference type="AlphaFoldDB" id="A0A2S6HBG5"/>
<dbReference type="Proteomes" id="UP000240010">
    <property type="component" value="Unassembled WGS sequence"/>
</dbReference>
<keyword evidence="7 8" id="KW-0472">Membrane</keyword>
<reference evidence="10 11" key="1">
    <citation type="submission" date="2018-02" db="EMBL/GenBank/DDBJ databases">
        <title>Subsurface microbial communities from deep shales in Ohio and West Virginia, USA.</title>
        <authorList>
            <person name="Wrighton K."/>
        </authorList>
    </citation>
    <scope>NUCLEOTIDE SEQUENCE [LARGE SCALE GENOMIC DNA]</scope>
    <source>
        <strain evidence="10 11">OWC-DMM</strain>
    </source>
</reference>
<evidence type="ECO:0000259" key="9">
    <source>
        <dbReference type="PROSITE" id="PS50850"/>
    </source>
</evidence>
<dbReference type="InterPro" id="IPR011701">
    <property type="entry name" value="MFS"/>
</dbReference>
<evidence type="ECO:0000313" key="10">
    <source>
        <dbReference type="EMBL" id="PPK74819.1"/>
    </source>
</evidence>
<dbReference type="GO" id="GO:0022857">
    <property type="term" value="F:transmembrane transporter activity"/>
    <property type="evidence" value="ECO:0007669"/>
    <property type="project" value="InterPro"/>
</dbReference>
<feature type="transmembrane region" description="Helical" evidence="8">
    <location>
        <begin position="223"/>
        <end position="242"/>
    </location>
</feature>
<dbReference type="RefSeq" id="WP_104429359.1">
    <property type="nucleotide sequence ID" value="NZ_PTIZ01000007.1"/>
</dbReference>
<organism evidence="10 11">
    <name type="scientific">Methylobacter tundripaludum</name>
    <dbReference type="NCBI Taxonomy" id="173365"/>
    <lineage>
        <taxon>Bacteria</taxon>
        <taxon>Pseudomonadati</taxon>
        <taxon>Pseudomonadota</taxon>
        <taxon>Gammaproteobacteria</taxon>
        <taxon>Methylococcales</taxon>
        <taxon>Methylococcaceae</taxon>
        <taxon>Methylobacter</taxon>
    </lineage>
</organism>
<feature type="transmembrane region" description="Helical" evidence="8">
    <location>
        <begin position="394"/>
        <end position="415"/>
    </location>
</feature>
<evidence type="ECO:0000256" key="2">
    <source>
        <dbReference type="ARBA" id="ARBA00008537"/>
    </source>
</evidence>
<dbReference type="InterPro" id="IPR004638">
    <property type="entry name" value="EmrB-like"/>
</dbReference>
<evidence type="ECO:0000256" key="7">
    <source>
        <dbReference type="ARBA" id="ARBA00023136"/>
    </source>
</evidence>
<dbReference type="PROSITE" id="PS50850">
    <property type="entry name" value="MFS"/>
    <property type="match status" value="1"/>
</dbReference>
<name>A0A2S6HBG5_9GAMM</name>
<accession>A0A2S6HBG5</accession>
<keyword evidence="6 8" id="KW-1133">Transmembrane helix</keyword>
<comment type="caution">
    <text evidence="10">The sequence shown here is derived from an EMBL/GenBank/DDBJ whole genome shotgun (WGS) entry which is preliminary data.</text>
</comment>
<feature type="transmembrane region" description="Helical" evidence="8">
    <location>
        <begin position="355"/>
        <end position="374"/>
    </location>
</feature>
<feature type="domain" description="Major facilitator superfamily (MFS) profile" evidence="9">
    <location>
        <begin position="37"/>
        <end position="484"/>
    </location>
</feature>
<comment type="similarity">
    <text evidence="2">Belongs to the major facilitator superfamily. EmrB family.</text>
</comment>
<gene>
    <name evidence="10" type="ORF">B0F87_10762</name>
</gene>
<sequence>MTSTDKNARAAWATLTHDSLSTQVGKRTLSGVQFFFLNFGLLMGNILVLFNTGAFASVSLHATGDLGVSPSHAGWMQTYYFICLALALPISSWLAAAVGEVRLYLAAMIAMTLASLLCAVTGDLFWFLLGRALQGFFGGLTIPLSQTLLMREYPESSKSFAVSLWSIAALSPFTLGPAAGGWIADHLGWRWLFYLNVPLPLLAAALVWALLFDRQSPQRKMPFDGVGFLLLGAALVCLQTVLNQGQDADWYNSSWLIGVTLAGLLILAYFVVWELAERSPLLDLRLFARRNFAIGSIMLSLSFMLMYGLLSVLLVRLQVVVGYTSFLAGSVLLPLVFLAKPMASVMHRIVHRFDARLLVSANMLLFSVYCGWISRYDFFGRGGWFSQPLWAQVLEGFCLGGLFVPLTTLFLFGLTPRRQTQAVELGGMLRVLGGSVASPLLGIFWERRAAFHQSRLIESFSLHDGGSMETISRLHAAGLHDQLATAKLAAVAGQHAAILGLDDTFRLAAWLFMGLAAVVWLAHPVGPKPAALPKDDRRQAALEDLMEEP</sequence>
<keyword evidence="3" id="KW-0813">Transport</keyword>
<evidence type="ECO:0000256" key="3">
    <source>
        <dbReference type="ARBA" id="ARBA00022448"/>
    </source>
</evidence>
<protein>
    <submittedName>
        <fullName evidence="10">DHA2 family multidrug resistance protein</fullName>
    </submittedName>
</protein>
<comment type="subcellular location">
    <subcellularLocation>
        <location evidence="1">Cell membrane</location>
        <topology evidence="1">Multi-pass membrane protein</topology>
    </subcellularLocation>
</comment>
<feature type="transmembrane region" description="Helical" evidence="8">
    <location>
        <begin position="189"/>
        <end position="211"/>
    </location>
</feature>
<evidence type="ECO:0000256" key="6">
    <source>
        <dbReference type="ARBA" id="ARBA00022989"/>
    </source>
</evidence>
<feature type="transmembrane region" description="Helical" evidence="8">
    <location>
        <begin position="292"/>
        <end position="314"/>
    </location>
</feature>
<dbReference type="PANTHER" id="PTHR42718:SF9">
    <property type="entry name" value="MAJOR FACILITATOR SUPERFAMILY MULTIDRUG TRANSPORTER MFSC"/>
    <property type="match status" value="1"/>
</dbReference>
<dbReference type="Gene3D" id="1.20.1250.20">
    <property type="entry name" value="MFS general substrate transporter like domains"/>
    <property type="match status" value="1"/>
</dbReference>
<dbReference type="GO" id="GO:0005886">
    <property type="term" value="C:plasma membrane"/>
    <property type="evidence" value="ECO:0007669"/>
    <property type="project" value="UniProtKB-SubCell"/>
</dbReference>
<evidence type="ECO:0000256" key="8">
    <source>
        <dbReference type="SAM" id="Phobius"/>
    </source>
</evidence>
<evidence type="ECO:0000313" key="11">
    <source>
        <dbReference type="Proteomes" id="UP000240010"/>
    </source>
</evidence>
<dbReference type="NCBIfam" id="TIGR00711">
    <property type="entry name" value="efflux_EmrB"/>
    <property type="match status" value="1"/>
</dbReference>
<dbReference type="SUPFAM" id="SSF103473">
    <property type="entry name" value="MFS general substrate transporter"/>
    <property type="match status" value="1"/>
</dbReference>
<proteinExistence type="inferred from homology"/>
<evidence type="ECO:0000256" key="1">
    <source>
        <dbReference type="ARBA" id="ARBA00004651"/>
    </source>
</evidence>
<feature type="transmembrane region" description="Helical" evidence="8">
    <location>
        <begin position="162"/>
        <end position="183"/>
    </location>
</feature>
<dbReference type="Pfam" id="PF07690">
    <property type="entry name" value="MFS_1"/>
    <property type="match status" value="1"/>
</dbReference>
<keyword evidence="5 8" id="KW-0812">Transmembrane</keyword>
<keyword evidence="4" id="KW-1003">Cell membrane</keyword>
<evidence type="ECO:0000256" key="5">
    <source>
        <dbReference type="ARBA" id="ARBA00022692"/>
    </source>
</evidence>
<dbReference type="EMBL" id="PTIZ01000007">
    <property type="protein sequence ID" value="PPK74819.1"/>
    <property type="molecule type" value="Genomic_DNA"/>
</dbReference>
<feature type="transmembrane region" description="Helical" evidence="8">
    <location>
        <begin position="254"/>
        <end position="272"/>
    </location>
</feature>
<feature type="transmembrane region" description="Helical" evidence="8">
    <location>
        <begin position="320"/>
        <end position="343"/>
    </location>
</feature>
<feature type="transmembrane region" description="Helical" evidence="8">
    <location>
        <begin position="507"/>
        <end position="525"/>
    </location>
</feature>
<dbReference type="InterPro" id="IPR020846">
    <property type="entry name" value="MFS_dom"/>
</dbReference>
<feature type="transmembrane region" description="Helical" evidence="8">
    <location>
        <begin position="78"/>
        <end position="96"/>
    </location>
</feature>
<feature type="transmembrane region" description="Helical" evidence="8">
    <location>
        <begin position="35"/>
        <end position="58"/>
    </location>
</feature>
<feature type="transmembrane region" description="Helical" evidence="8">
    <location>
        <begin position="132"/>
        <end position="150"/>
    </location>
</feature>
<dbReference type="PANTHER" id="PTHR42718">
    <property type="entry name" value="MAJOR FACILITATOR SUPERFAMILY MULTIDRUG TRANSPORTER MFSC"/>
    <property type="match status" value="1"/>
</dbReference>
<evidence type="ECO:0000256" key="4">
    <source>
        <dbReference type="ARBA" id="ARBA00022475"/>
    </source>
</evidence>